<gene>
    <name evidence="2" type="ORF">UO65_0862</name>
</gene>
<organism evidence="2 3">
    <name type="scientific">Actinokineospora spheciospongiae</name>
    <dbReference type="NCBI Taxonomy" id="909613"/>
    <lineage>
        <taxon>Bacteria</taxon>
        <taxon>Bacillati</taxon>
        <taxon>Actinomycetota</taxon>
        <taxon>Actinomycetes</taxon>
        <taxon>Pseudonocardiales</taxon>
        <taxon>Pseudonocardiaceae</taxon>
        <taxon>Actinokineospora</taxon>
    </lineage>
</organism>
<dbReference type="Gene3D" id="3.30.750.24">
    <property type="entry name" value="STAS domain"/>
    <property type="match status" value="1"/>
</dbReference>
<dbReference type="EMBL" id="AYXG01000033">
    <property type="protein sequence ID" value="EWC63773.1"/>
    <property type="molecule type" value="Genomic_DNA"/>
</dbReference>
<dbReference type="InterPro" id="IPR036513">
    <property type="entry name" value="STAS_dom_sf"/>
</dbReference>
<reference evidence="2 3" key="1">
    <citation type="journal article" date="2014" name="Genome Announc.">
        <title>Draft Genome Sequence of the Antitrypanosomally Active Sponge-Associated Bacterium Actinokineospora sp. Strain EG49.</title>
        <authorList>
            <person name="Harjes J."/>
            <person name="Ryu T."/>
            <person name="Abdelmohsen U.R."/>
            <person name="Moitinho-Silva L."/>
            <person name="Horn H."/>
            <person name="Ravasi T."/>
            <person name="Hentschel U."/>
        </authorList>
    </citation>
    <scope>NUCLEOTIDE SEQUENCE [LARGE SCALE GENOMIC DNA]</scope>
    <source>
        <strain evidence="2 3">EG49</strain>
    </source>
</reference>
<sequence>MVVAAVGRVDLISEAPLREQVLDACEEDTVKRFVVVDLTGVTFLSVGSAPLFLRAHYHCLHRGRLLRVAVPPGPALHTLQLTGVRDVVAVYRDLPSALQSETRSPW</sequence>
<dbReference type="SUPFAM" id="SSF52091">
    <property type="entry name" value="SpoIIaa-like"/>
    <property type="match status" value="1"/>
</dbReference>
<keyword evidence="3" id="KW-1185">Reference proteome</keyword>
<evidence type="ECO:0000313" key="2">
    <source>
        <dbReference type="EMBL" id="EWC63773.1"/>
    </source>
</evidence>
<feature type="domain" description="STAS" evidence="1">
    <location>
        <begin position="1"/>
        <end position="101"/>
    </location>
</feature>
<protein>
    <recommendedName>
        <fullName evidence="1">STAS domain-containing protein</fullName>
    </recommendedName>
</protein>
<dbReference type="Pfam" id="PF01740">
    <property type="entry name" value="STAS"/>
    <property type="match status" value="1"/>
</dbReference>
<dbReference type="InterPro" id="IPR002645">
    <property type="entry name" value="STAS_dom"/>
</dbReference>
<name>W7ITT7_9PSEU</name>
<dbReference type="Proteomes" id="UP000019277">
    <property type="component" value="Unassembled WGS sequence"/>
</dbReference>
<accession>W7ITT7</accession>
<evidence type="ECO:0000259" key="1">
    <source>
        <dbReference type="PROSITE" id="PS50801"/>
    </source>
</evidence>
<proteinExistence type="predicted"/>
<dbReference type="AlphaFoldDB" id="W7ITT7"/>
<dbReference type="STRING" id="909613.UO65_0862"/>
<dbReference type="CDD" id="cd07043">
    <property type="entry name" value="STAS_anti-anti-sigma_factors"/>
    <property type="match status" value="1"/>
</dbReference>
<dbReference type="PROSITE" id="PS50801">
    <property type="entry name" value="STAS"/>
    <property type="match status" value="1"/>
</dbReference>
<evidence type="ECO:0000313" key="3">
    <source>
        <dbReference type="Proteomes" id="UP000019277"/>
    </source>
</evidence>
<comment type="caution">
    <text evidence="2">The sequence shown here is derived from an EMBL/GenBank/DDBJ whole genome shotgun (WGS) entry which is preliminary data.</text>
</comment>